<feature type="transmembrane region" description="Helical" evidence="2">
    <location>
        <begin position="12"/>
        <end position="34"/>
    </location>
</feature>
<evidence type="ECO:0000256" key="2">
    <source>
        <dbReference type="SAM" id="Phobius"/>
    </source>
</evidence>
<protein>
    <submittedName>
        <fullName evidence="3">Uncharacterized protein</fullName>
    </submittedName>
</protein>
<evidence type="ECO:0000313" key="4">
    <source>
        <dbReference type="Proteomes" id="UP001189143"/>
    </source>
</evidence>
<feature type="compositionally biased region" description="Basic and acidic residues" evidence="1">
    <location>
        <begin position="60"/>
        <end position="71"/>
    </location>
</feature>
<keyword evidence="2" id="KW-0472">Membrane</keyword>
<comment type="caution">
    <text evidence="3">The sequence shown here is derived from an EMBL/GenBank/DDBJ whole genome shotgun (WGS) entry which is preliminary data.</text>
</comment>
<dbReference type="Proteomes" id="UP001189143">
    <property type="component" value="Unassembled WGS sequence"/>
</dbReference>
<keyword evidence="2" id="KW-0812">Transmembrane</keyword>
<sequence>METNNKEKSKKILIGLIMLFMIIIILFISIFYTLQKEKNTNKEEKLSVETSSQEEDVQDLDTKISETENETSLHEENEVYAKILKNEDWIINELQNNVTKSVNEFLVLDINKDVINEMLLRYYGKEPPDGRLTIISYDENSKKIIKQDINMNDSHSSYMGYCSDKMAILISAVCQGARFVDGHTFDNKECIESFALSDNIGMTLDEYEQQFIINDEIVSKEE</sequence>
<keyword evidence="2" id="KW-1133">Transmembrane helix</keyword>
<evidence type="ECO:0000256" key="1">
    <source>
        <dbReference type="SAM" id="MobiDB-lite"/>
    </source>
</evidence>
<accession>A0AAD1YDH0</accession>
<reference evidence="3" key="1">
    <citation type="submission" date="2022-10" db="EMBL/GenBank/DDBJ databases">
        <authorList>
            <person name="Aires J."/>
            <person name="Mesa V."/>
        </authorList>
    </citation>
    <scope>NUCLEOTIDE SEQUENCE</scope>
    <source>
        <strain evidence="3">Clostridium neonatale JD116</strain>
    </source>
</reference>
<dbReference type="EMBL" id="CAMTCP010000099">
    <property type="protein sequence ID" value="CAI3552548.1"/>
    <property type="molecule type" value="Genomic_DNA"/>
</dbReference>
<name>A0AAD1YDH0_9CLOT</name>
<proteinExistence type="predicted"/>
<dbReference type="RefSeq" id="WP_317049211.1">
    <property type="nucleotide sequence ID" value="NZ_CAMRXC010000066.1"/>
</dbReference>
<gene>
    <name evidence="3" type="ORF">CNEO2_180088</name>
</gene>
<organism evidence="3 4">
    <name type="scientific">Clostridium neonatale</name>
    <dbReference type="NCBI Taxonomy" id="137838"/>
    <lineage>
        <taxon>Bacteria</taxon>
        <taxon>Bacillati</taxon>
        <taxon>Bacillota</taxon>
        <taxon>Clostridia</taxon>
        <taxon>Eubacteriales</taxon>
        <taxon>Clostridiaceae</taxon>
        <taxon>Clostridium</taxon>
    </lineage>
</organism>
<feature type="region of interest" description="Disordered" evidence="1">
    <location>
        <begin position="42"/>
        <end position="71"/>
    </location>
</feature>
<dbReference type="AlphaFoldDB" id="A0AAD1YDH0"/>
<evidence type="ECO:0000313" key="3">
    <source>
        <dbReference type="EMBL" id="CAI3552548.1"/>
    </source>
</evidence>